<dbReference type="Proteomes" id="UP000809829">
    <property type="component" value="Unassembled WGS sequence"/>
</dbReference>
<organism evidence="1 2">
    <name type="scientific">Priestia iocasae</name>
    <dbReference type="NCBI Taxonomy" id="2291674"/>
    <lineage>
        <taxon>Bacteria</taxon>
        <taxon>Bacillati</taxon>
        <taxon>Bacillota</taxon>
        <taxon>Bacilli</taxon>
        <taxon>Bacillales</taxon>
        <taxon>Bacillaceae</taxon>
        <taxon>Priestia</taxon>
    </lineage>
</organism>
<gene>
    <name evidence="1" type="ORF">JOC83_003572</name>
</gene>
<dbReference type="CDD" id="cd07516">
    <property type="entry name" value="HAD_Pase"/>
    <property type="match status" value="1"/>
</dbReference>
<keyword evidence="2" id="KW-1185">Reference proteome</keyword>
<dbReference type="SFLD" id="SFLDS00003">
    <property type="entry name" value="Haloacid_Dehalogenase"/>
    <property type="match status" value="1"/>
</dbReference>
<dbReference type="InterPro" id="IPR023214">
    <property type="entry name" value="HAD_sf"/>
</dbReference>
<evidence type="ECO:0000313" key="1">
    <source>
        <dbReference type="EMBL" id="MBM7704713.1"/>
    </source>
</evidence>
<dbReference type="InterPro" id="IPR036412">
    <property type="entry name" value="HAD-like_sf"/>
</dbReference>
<accession>A0ABS2QYZ1</accession>
<dbReference type="InterPro" id="IPR000150">
    <property type="entry name" value="Cof"/>
</dbReference>
<sequence length="267" mass="29684">MIKLFVSDLDGTLLNESKAVEQHNIDALKQLREQSIDICLASGRMDNEILKIANDVEDSFHRISQNGAYVMTNENHSLHEKVFEHEVASKLYSLTRLPDKLTIVCSNHTNFVEEKTEIVEQIEKLMFFPIEVEAAMQTEIGVSLAPSKITVLGEDAGLLTLQRELAEAFPNEIDTYISAPKCLDIMPKSISKGNAIQLLIEHLQIKPKEVACIGDSFNDIPMFKLTPNSFAMSTAPEAVKKEAAHVVDSVSEAIQIVLKQNEPSHVS</sequence>
<dbReference type="NCBIfam" id="TIGR00099">
    <property type="entry name" value="Cof-subfamily"/>
    <property type="match status" value="1"/>
</dbReference>
<dbReference type="RefSeq" id="WP_205188713.1">
    <property type="nucleotide sequence ID" value="NZ_JAFBFC010000008.1"/>
</dbReference>
<proteinExistence type="predicted"/>
<reference evidence="1 2" key="1">
    <citation type="submission" date="2021-01" db="EMBL/GenBank/DDBJ databases">
        <title>Genomic Encyclopedia of Type Strains, Phase IV (KMG-IV): sequencing the most valuable type-strain genomes for metagenomic binning, comparative biology and taxonomic classification.</title>
        <authorList>
            <person name="Goeker M."/>
        </authorList>
    </citation>
    <scope>NUCLEOTIDE SEQUENCE [LARGE SCALE GENOMIC DNA]</scope>
    <source>
        <strain evidence="1 2">DSM 104297</strain>
    </source>
</reference>
<comment type="caution">
    <text evidence="1">The sequence shown here is derived from an EMBL/GenBank/DDBJ whole genome shotgun (WGS) entry which is preliminary data.</text>
</comment>
<dbReference type="EMBL" id="JAFBFC010000008">
    <property type="protein sequence ID" value="MBM7704713.1"/>
    <property type="molecule type" value="Genomic_DNA"/>
</dbReference>
<dbReference type="Gene3D" id="3.30.1240.10">
    <property type="match status" value="1"/>
</dbReference>
<dbReference type="InterPro" id="IPR006379">
    <property type="entry name" value="HAD-SF_hydro_IIB"/>
</dbReference>
<dbReference type="NCBIfam" id="TIGR01484">
    <property type="entry name" value="HAD-SF-IIB"/>
    <property type="match status" value="1"/>
</dbReference>
<dbReference type="SUPFAM" id="SSF56784">
    <property type="entry name" value="HAD-like"/>
    <property type="match status" value="1"/>
</dbReference>
<dbReference type="Pfam" id="PF08282">
    <property type="entry name" value="Hydrolase_3"/>
    <property type="match status" value="1"/>
</dbReference>
<dbReference type="SFLD" id="SFLDG01140">
    <property type="entry name" value="C2.B:_Phosphomannomutase_and_P"/>
    <property type="match status" value="1"/>
</dbReference>
<dbReference type="PANTHER" id="PTHR10000">
    <property type="entry name" value="PHOSPHOSERINE PHOSPHATASE"/>
    <property type="match status" value="1"/>
</dbReference>
<name>A0ABS2QYZ1_9BACI</name>
<dbReference type="PROSITE" id="PS01228">
    <property type="entry name" value="COF_1"/>
    <property type="match status" value="1"/>
</dbReference>
<protein>
    <submittedName>
        <fullName evidence="1">Cof subfamily protein (Haloacid dehalogenase superfamily)</fullName>
    </submittedName>
</protein>
<dbReference type="Gene3D" id="3.40.50.1000">
    <property type="entry name" value="HAD superfamily/HAD-like"/>
    <property type="match status" value="1"/>
</dbReference>
<dbReference type="PANTHER" id="PTHR10000:SF8">
    <property type="entry name" value="HAD SUPERFAMILY HYDROLASE-LIKE, TYPE 3"/>
    <property type="match status" value="1"/>
</dbReference>
<evidence type="ECO:0000313" key="2">
    <source>
        <dbReference type="Proteomes" id="UP000809829"/>
    </source>
</evidence>